<proteinExistence type="inferred from homology"/>
<comment type="subcellular location">
    <subcellularLocation>
        <location evidence="1">Membrane</location>
        <topology evidence="1">Multi-pass membrane protein</topology>
    </subcellularLocation>
</comment>
<protein>
    <recommendedName>
        <fullName evidence="7">GtrA/DPMS transmembrane domain-containing protein</fullName>
    </recommendedName>
</protein>
<feature type="transmembrane region" description="Helical" evidence="6">
    <location>
        <begin position="36"/>
        <end position="55"/>
    </location>
</feature>
<feature type="transmembrane region" description="Helical" evidence="6">
    <location>
        <begin position="12"/>
        <end position="30"/>
    </location>
</feature>
<dbReference type="Pfam" id="PF04138">
    <property type="entry name" value="GtrA_DPMS_TM"/>
    <property type="match status" value="1"/>
</dbReference>
<keyword evidence="4 6" id="KW-1133">Transmembrane helix</keyword>
<keyword evidence="9" id="KW-1185">Reference proteome</keyword>
<feature type="domain" description="GtrA/DPMS transmembrane" evidence="7">
    <location>
        <begin position="10"/>
        <end position="119"/>
    </location>
</feature>
<gene>
    <name evidence="8" type="ORF">GETHPA_25680</name>
</gene>
<dbReference type="Proteomes" id="UP001165089">
    <property type="component" value="Unassembled WGS sequence"/>
</dbReference>
<keyword evidence="3 6" id="KW-0812">Transmembrane</keyword>
<organism evidence="8 9">
    <name type="scientific">Geothrix rubra</name>
    <dbReference type="NCBI Taxonomy" id="2927977"/>
    <lineage>
        <taxon>Bacteria</taxon>
        <taxon>Pseudomonadati</taxon>
        <taxon>Acidobacteriota</taxon>
        <taxon>Holophagae</taxon>
        <taxon>Holophagales</taxon>
        <taxon>Holophagaceae</taxon>
        <taxon>Geothrix</taxon>
    </lineage>
</organism>
<evidence type="ECO:0000259" key="7">
    <source>
        <dbReference type="Pfam" id="PF04138"/>
    </source>
</evidence>
<sequence>MKIDANQMMRYLLVGAFNTLLAYGVFSLLLSLGVHYTWATLLGGISAMLAGYKFMKELVFKNKSRYAFLKFILIFVTMYFVNILTQYVARKTLNPYLAGAVASLVCAALSYVLNRKFVFGARTPPLTQDDGLG</sequence>
<evidence type="ECO:0000256" key="6">
    <source>
        <dbReference type="SAM" id="Phobius"/>
    </source>
</evidence>
<dbReference type="PANTHER" id="PTHR38459">
    <property type="entry name" value="PROPHAGE BACTOPRENOL-LINKED GLUCOSE TRANSLOCASE HOMOLOG"/>
    <property type="match status" value="1"/>
</dbReference>
<evidence type="ECO:0000256" key="4">
    <source>
        <dbReference type="ARBA" id="ARBA00022989"/>
    </source>
</evidence>
<dbReference type="InterPro" id="IPR007267">
    <property type="entry name" value="GtrA_DPMS_TM"/>
</dbReference>
<accession>A0ABQ5Q897</accession>
<evidence type="ECO:0000256" key="1">
    <source>
        <dbReference type="ARBA" id="ARBA00004141"/>
    </source>
</evidence>
<evidence type="ECO:0000256" key="3">
    <source>
        <dbReference type="ARBA" id="ARBA00022692"/>
    </source>
</evidence>
<dbReference type="PANTHER" id="PTHR38459:SF1">
    <property type="entry name" value="PROPHAGE BACTOPRENOL-LINKED GLUCOSE TRANSLOCASE HOMOLOG"/>
    <property type="match status" value="1"/>
</dbReference>
<comment type="similarity">
    <text evidence="2">Belongs to the GtrA family.</text>
</comment>
<dbReference type="EMBL" id="BSDD01000005">
    <property type="protein sequence ID" value="GLH71035.1"/>
    <property type="molecule type" value="Genomic_DNA"/>
</dbReference>
<evidence type="ECO:0000313" key="9">
    <source>
        <dbReference type="Proteomes" id="UP001165089"/>
    </source>
</evidence>
<feature type="transmembrane region" description="Helical" evidence="6">
    <location>
        <begin position="95"/>
        <end position="113"/>
    </location>
</feature>
<keyword evidence="5 6" id="KW-0472">Membrane</keyword>
<dbReference type="InterPro" id="IPR051401">
    <property type="entry name" value="GtrA_CellWall_Glycosyl"/>
</dbReference>
<name>A0ABQ5Q897_9BACT</name>
<comment type="caution">
    <text evidence="8">The sequence shown here is derived from an EMBL/GenBank/DDBJ whole genome shotgun (WGS) entry which is preliminary data.</text>
</comment>
<dbReference type="RefSeq" id="WP_285726880.1">
    <property type="nucleotide sequence ID" value="NZ_BSDD01000005.1"/>
</dbReference>
<reference evidence="8 9" key="1">
    <citation type="journal article" date="2023" name="Antonie Van Leeuwenhoek">
        <title>Mesoterricola silvestris gen. nov., sp. nov., Mesoterricola sediminis sp. nov., Geothrix oryzae sp. nov., Geothrix edaphica sp. nov., Geothrix rubra sp. nov., and Geothrix limicola sp. nov., six novel members of Acidobacteriota isolated from soils.</title>
        <authorList>
            <person name="Itoh H."/>
            <person name="Sugisawa Y."/>
            <person name="Mise K."/>
            <person name="Xu Z."/>
            <person name="Kuniyasu M."/>
            <person name="Ushijima N."/>
            <person name="Kawano K."/>
            <person name="Kobayashi E."/>
            <person name="Shiratori Y."/>
            <person name="Masuda Y."/>
            <person name="Senoo K."/>
        </authorList>
    </citation>
    <scope>NUCLEOTIDE SEQUENCE [LARGE SCALE GENOMIC DNA]</scope>
    <source>
        <strain evidence="8 9">Red803</strain>
    </source>
</reference>
<evidence type="ECO:0000256" key="5">
    <source>
        <dbReference type="ARBA" id="ARBA00023136"/>
    </source>
</evidence>
<feature type="transmembrane region" description="Helical" evidence="6">
    <location>
        <begin position="67"/>
        <end position="89"/>
    </location>
</feature>
<evidence type="ECO:0000313" key="8">
    <source>
        <dbReference type="EMBL" id="GLH71035.1"/>
    </source>
</evidence>
<evidence type="ECO:0000256" key="2">
    <source>
        <dbReference type="ARBA" id="ARBA00009399"/>
    </source>
</evidence>